<keyword evidence="15" id="KW-1185">Reference proteome</keyword>
<comment type="catalytic activity">
    <reaction evidence="12">
        <text>a 1,2-diacyl-sn-glycero-3-phosphocholine(in) = a 1,2-diacyl-sn-glycero-3-phosphocholine(out)</text>
        <dbReference type="Rhea" id="RHEA:38571"/>
        <dbReference type="ChEBI" id="CHEBI:57643"/>
    </reaction>
</comment>
<dbReference type="PANTHER" id="PTHR13190:SF1">
    <property type="entry name" value="AUTOPHAGY-RELATED 2, ISOFORM A"/>
    <property type="match status" value="1"/>
</dbReference>
<evidence type="ECO:0000256" key="3">
    <source>
        <dbReference type="ARBA" id="ARBA00009714"/>
    </source>
</evidence>
<evidence type="ECO:0000256" key="13">
    <source>
        <dbReference type="SAM" id="MobiDB-lite"/>
    </source>
</evidence>
<feature type="region of interest" description="Disordered" evidence="13">
    <location>
        <begin position="1397"/>
        <end position="1436"/>
    </location>
</feature>
<dbReference type="GO" id="GO:0006869">
    <property type="term" value="P:lipid transport"/>
    <property type="evidence" value="ECO:0007669"/>
    <property type="project" value="UniProtKB-KW"/>
</dbReference>
<feature type="region of interest" description="Disordered" evidence="13">
    <location>
        <begin position="1754"/>
        <end position="1783"/>
    </location>
</feature>
<evidence type="ECO:0000256" key="6">
    <source>
        <dbReference type="ARBA" id="ARBA00022824"/>
    </source>
</evidence>
<comment type="caution">
    <text evidence="14">The sequence shown here is derived from an EMBL/GenBank/DDBJ whole genome shotgun (WGS) entry which is preliminary data.</text>
</comment>
<keyword evidence="5" id="KW-0813">Transport</keyword>
<keyword evidence="9" id="KW-0472">Membrane</keyword>
<feature type="region of interest" description="Disordered" evidence="13">
    <location>
        <begin position="322"/>
        <end position="344"/>
    </location>
</feature>
<evidence type="ECO:0000256" key="8">
    <source>
        <dbReference type="ARBA" id="ARBA00023055"/>
    </source>
</evidence>
<dbReference type="PANTHER" id="PTHR13190">
    <property type="entry name" value="AUTOPHAGY-RELATED 2, ISOFORM A"/>
    <property type="match status" value="1"/>
</dbReference>
<evidence type="ECO:0000256" key="1">
    <source>
        <dbReference type="ARBA" id="ARBA00004406"/>
    </source>
</evidence>
<evidence type="ECO:0000256" key="4">
    <source>
        <dbReference type="ARBA" id="ARBA00018070"/>
    </source>
</evidence>
<dbReference type="GO" id="GO:0061723">
    <property type="term" value="P:glycophagy"/>
    <property type="evidence" value="ECO:0007669"/>
    <property type="project" value="TreeGrafter"/>
</dbReference>
<dbReference type="GO" id="GO:0043495">
    <property type="term" value="F:protein-membrane adaptor activity"/>
    <property type="evidence" value="ECO:0007669"/>
    <property type="project" value="TreeGrafter"/>
</dbReference>
<gene>
    <name evidence="14" type="ORF">CTheo_6706</name>
</gene>
<feature type="compositionally biased region" description="Basic residues" evidence="13">
    <location>
        <begin position="1419"/>
        <end position="1436"/>
    </location>
</feature>
<reference evidence="14 15" key="1">
    <citation type="journal article" date="2019" name="Fungal Biol. Biotechnol.">
        <title>Draft genome sequence of fastidious pathogen Ceratobasidium theobromae, which causes vascular-streak dieback in Theobroma cacao.</title>
        <authorList>
            <person name="Ali S.S."/>
            <person name="Asman A."/>
            <person name="Shao J."/>
            <person name="Firmansyah A.P."/>
            <person name="Susilo A.W."/>
            <person name="Rosmana A."/>
            <person name="McMahon P."/>
            <person name="Junaid M."/>
            <person name="Guest D."/>
            <person name="Kheng T.Y."/>
            <person name="Meinhardt L.W."/>
            <person name="Bailey B.A."/>
        </authorList>
    </citation>
    <scope>NUCLEOTIDE SEQUENCE [LARGE SCALE GENOMIC DNA]</scope>
    <source>
        <strain evidence="14 15">CT2</strain>
    </source>
</reference>
<comment type="similarity">
    <text evidence="3">Belongs to the ATG2 family.</text>
</comment>
<proteinExistence type="inferred from homology"/>
<protein>
    <recommendedName>
        <fullName evidence="4">Autophagy-related protein 2</fullName>
    </recommendedName>
</protein>
<dbReference type="GO" id="GO:0061709">
    <property type="term" value="P:reticulophagy"/>
    <property type="evidence" value="ECO:0007669"/>
    <property type="project" value="TreeGrafter"/>
</dbReference>
<evidence type="ECO:0000256" key="12">
    <source>
        <dbReference type="ARBA" id="ARBA00024631"/>
    </source>
</evidence>
<dbReference type="OrthoDB" id="18982at2759"/>
<sequence>MFSFLRSIALPLPTFGIALPANIQRRFLSFVLKYFLGHLVKPGQLDDHKVDAQIGSGRVEIKDVELDDSAINTLLVGLPVSLREGSLGNVAVKVPWPNVLAGSLSLSVSGVSLTLVLRRASPSPPTTTPIDLSSSVASLVAETFVHKDLSEAENNALRQSIHPELPMADPPEEDAFSMPGSMDPFLEGSLAASMEESGIVSDEEGVGVLTAVAERLMARFTCSARDISITLIHEGHASFHLGVSEFSYGDAVSDSNVTKVISVRGFSVSITPLEPIEPTASYSSISPAWSPGRQDSGDERQENMVQSITSLADSIMFQSAVSTVQPKPTSPSASTHQEPPSTRQILGLSDEPLAITIATRPREAVSSGVPPIATGRQRPPKFSVNATMGYLACALRPIDIGSILRALVLIKPPPSAADNHPSPRQDNKKGAPIFEGSGRIRGVVLALLLEDIRGPVCSRSQLEAEMVEFFKHPTHSLSTPHFRTKIDLIEPSFNAAGDLRVHVGEVSVFRMQGGPNPSATPMLIADPNLDSQYAINTNVPVFDIVDWTKPTSHAGPPKISAWRLRAIPGQKPKPSVGPTTAVRVEVDKGGNIDIVILPLHVFLDLKVLEDAISFGNGIGSIAPDFVSEENEYEVADSTPPTTPRYFRSVEHDMEQVETKARDVTIGCQLIRIQLRTPSPPGREQRSGAVVVDLHSLKVNVTSTPLQVLWGRLLVALANVGDTKATTILSVGPSRIPSSNTKLFGGSTPTQRTPGLIEPELSQVLIRTGAPTTLEIQLPVLYVLLTKFGVDGLQYWIDDATQWAERAFSERRLDQSRDTSLIGSRFFARNSSIGTVETVGAGKSQTIISVNLDRAEIQLFVPRQKSIESTEVLPFEIAASGLEVLLEMKPDGKDETRISASILDASIKDSSGSPLASTILARTHSLNLAGHSKPVIKLNVNAIADPETSSRENRIKVTLTGITFTLAKTYAWANDLAVFFKAPPGTFEAVVPTERMRLNLSLIDSCVKLVAPTHPGALAIVVGELHFNTDVIANASETISDVTLRTVTLLVVDEEKQETDEVPITPSKVRFANDVDIWKRKGFASLLVVDELAARITAKKDTQPPLSVDASRVRVGILACADTLGALASFGADLATMFPKAPPVAREGCWVGSAFYETTHILTIGFILDDIEEHAFRQDPELGPTLDIIEDDVPRNLDYLDESFGAAAGLMELSDDEPGSDSMDDGEMSESALDARSTANSFIQHSTRLNESMSQIAPSEDDLRRRNEETITMKVEDIHIIEDFFETLEPEPLLATHIDEGLVTFSLNIQNCDVTIRLHDGYDWEKTRIAIEQGRKAVRRRLEKIRQLLASGQAPDESIEDTHAVLFNSIYVGLQQDLEDMEPEAMIAAIEQELADDGGDTASVSSWQTFTGQGQPGPRPIHKRQSSKASKSRKLTRSRGPRIEILLKGLSASTNQFGPSEPTAMRTLVTIRDLEILDHIKTSTWSAFLTGMATDSRGNVRETGSNMVRAELCIVRPIADTTVEEGRLKLKVLPIRLHVDQDALDFLKKFFMFKDTEAEAKPADSKPAEEMFLQHVEIFPVDLKLDYKPKRVDYRALREGRTIELMNFFHFEGAEMTLRHITLSGITGWARLGDTLNDLWTPDVKATQLAEIVAGIAPFRSLVRVGAGVADLVLLPASAGWRRDRRRERGVRGAAAEAAALGARLATGAQVVLERAESMLSGNPASGASGSGFAARPGPGLGAFRGPVTAIPATAGGEWDGSASMLSPTSLAGNEGDSDEGSEDERMISRYAQQPRDVTEGIQSATRALRKNATAAAQTILAIPMEVYEQTENEGPIRAVVRAVPIAVLRPMIGATEAVGQTLLGLRNSLDPAVAIDEGSKWKRR</sequence>
<keyword evidence="8" id="KW-0445">Lipid transport</keyword>
<dbReference type="GO" id="GO:0034727">
    <property type="term" value="P:piecemeal microautophagy of the nucleus"/>
    <property type="evidence" value="ECO:0007669"/>
    <property type="project" value="TreeGrafter"/>
</dbReference>
<dbReference type="GO" id="GO:0034045">
    <property type="term" value="C:phagophore assembly site membrane"/>
    <property type="evidence" value="ECO:0007669"/>
    <property type="project" value="UniProtKB-SubCell"/>
</dbReference>
<dbReference type="GO" id="GO:0061908">
    <property type="term" value="C:phagophore"/>
    <property type="evidence" value="ECO:0007669"/>
    <property type="project" value="TreeGrafter"/>
</dbReference>
<keyword evidence="6" id="KW-0256">Endoplasmic reticulum</keyword>
<dbReference type="GO" id="GO:0005789">
    <property type="term" value="C:endoplasmic reticulum membrane"/>
    <property type="evidence" value="ECO:0007669"/>
    <property type="project" value="UniProtKB-SubCell"/>
</dbReference>
<accession>A0A5N5QEH1</accession>
<dbReference type="Pfam" id="PF13329">
    <property type="entry name" value="ATG2_CAD"/>
    <property type="match status" value="1"/>
</dbReference>
<evidence type="ECO:0000256" key="10">
    <source>
        <dbReference type="ARBA" id="ARBA00024479"/>
    </source>
</evidence>
<dbReference type="EMBL" id="SSOP01000223">
    <property type="protein sequence ID" value="KAB5589846.1"/>
    <property type="molecule type" value="Genomic_DNA"/>
</dbReference>
<evidence type="ECO:0000256" key="11">
    <source>
        <dbReference type="ARBA" id="ARBA00024615"/>
    </source>
</evidence>
<name>A0A5N5QEH1_9AGAM</name>
<feature type="compositionally biased region" description="Polar residues" evidence="13">
    <location>
        <begin position="1401"/>
        <end position="1412"/>
    </location>
</feature>
<dbReference type="Proteomes" id="UP000383932">
    <property type="component" value="Unassembled WGS sequence"/>
</dbReference>
<feature type="region of interest" description="Disordered" evidence="13">
    <location>
        <begin position="414"/>
        <end position="433"/>
    </location>
</feature>
<dbReference type="GO" id="GO:0000045">
    <property type="term" value="P:autophagosome assembly"/>
    <property type="evidence" value="ECO:0007669"/>
    <property type="project" value="TreeGrafter"/>
</dbReference>
<comment type="subcellular location">
    <subcellularLocation>
        <location evidence="1">Endoplasmic reticulum membrane</location>
        <topology evidence="1">Peripheral membrane protein</topology>
    </subcellularLocation>
    <subcellularLocation>
        <location evidence="2">Preautophagosomal structure membrane</location>
        <topology evidence="2">Peripheral membrane protein</topology>
    </subcellularLocation>
</comment>
<dbReference type="InterPro" id="IPR026849">
    <property type="entry name" value="ATG2"/>
</dbReference>
<evidence type="ECO:0000313" key="15">
    <source>
        <dbReference type="Proteomes" id="UP000383932"/>
    </source>
</evidence>
<keyword evidence="7" id="KW-0072">Autophagy</keyword>
<dbReference type="GO" id="GO:0032266">
    <property type="term" value="F:phosphatidylinositol-3-phosphate binding"/>
    <property type="evidence" value="ECO:0007669"/>
    <property type="project" value="TreeGrafter"/>
</dbReference>
<dbReference type="GO" id="GO:0000422">
    <property type="term" value="P:autophagy of mitochondrion"/>
    <property type="evidence" value="ECO:0007669"/>
    <property type="project" value="TreeGrafter"/>
</dbReference>
<evidence type="ECO:0000256" key="7">
    <source>
        <dbReference type="ARBA" id="ARBA00023006"/>
    </source>
</evidence>
<comment type="catalytic activity">
    <reaction evidence="10">
        <text>a 1,2-diacyl-sn-glycero-3-phospho-L-serine(in) = a 1,2-diacyl-sn-glycero-3-phospho-L-serine(out)</text>
        <dbReference type="Rhea" id="RHEA:38663"/>
        <dbReference type="ChEBI" id="CHEBI:57262"/>
    </reaction>
</comment>
<organism evidence="14 15">
    <name type="scientific">Ceratobasidium theobromae</name>
    <dbReference type="NCBI Taxonomy" id="1582974"/>
    <lineage>
        <taxon>Eukaryota</taxon>
        <taxon>Fungi</taxon>
        <taxon>Dikarya</taxon>
        <taxon>Basidiomycota</taxon>
        <taxon>Agaricomycotina</taxon>
        <taxon>Agaricomycetes</taxon>
        <taxon>Cantharellales</taxon>
        <taxon>Ceratobasidiaceae</taxon>
        <taxon>Ceratobasidium</taxon>
    </lineage>
</organism>
<evidence type="ECO:0000256" key="9">
    <source>
        <dbReference type="ARBA" id="ARBA00023136"/>
    </source>
</evidence>
<evidence type="ECO:0000313" key="14">
    <source>
        <dbReference type="EMBL" id="KAB5589846.1"/>
    </source>
</evidence>
<evidence type="ECO:0000256" key="5">
    <source>
        <dbReference type="ARBA" id="ARBA00022448"/>
    </source>
</evidence>
<comment type="catalytic activity">
    <reaction evidence="11">
        <text>a 1,2-diacyl-sn-glycero-3-phosphoethanolamine(in) = a 1,2-diacyl-sn-glycero-3-phosphoethanolamine(out)</text>
        <dbReference type="Rhea" id="RHEA:38895"/>
        <dbReference type="ChEBI" id="CHEBI:64612"/>
    </reaction>
</comment>
<evidence type="ECO:0000256" key="2">
    <source>
        <dbReference type="ARBA" id="ARBA00004623"/>
    </source>
</evidence>
<feature type="region of interest" description="Disordered" evidence="13">
    <location>
        <begin position="280"/>
        <end position="302"/>
    </location>
</feature>